<comment type="subcellular location">
    <subcellularLocation>
        <location evidence="1">Membrane</location>
        <topology evidence="1">Multi-pass membrane protein</topology>
    </subcellularLocation>
</comment>
<dbReference type="PANTHER" id="PTHR24064">
    <property type="entry name" value="SOLUTE CARRIER FAMILY 22 MEMBER"/>
    <property type="match status" value="1"/>
</dbReference>
<feature type="transmembrane region" description="Helical" evidence="6">
    <location>
        <begin position="340"/>
        <end position="361"/>
    </location>
</feature>
<evidence type="ECO:0000256" key="5">
    <source>
        <dbReference type="SAM" id="MobiDB-lite"/>
    </source>
</evidence>
<keyword evidence="4 6" id="KW-0472">Membrane</keyword>
<feature type="transmembrane region" description="Helical" evidence="6">
    <location>
        <begin position="223"/>
        <end position="241"/>
    </location>
</feature>
<dbReference type="Gene3D" id="1.20.1250.20">
    <property type="entry name" value="MFS general substrate transporter like domains"/>
    <property type="match status" value="1"/>
</dbReference>
<comment type="caution">
    <text evidence="8">The sequence shown here is derived from an EMBL/GenBank/DDBJ whole genome shotgun (WGS) entry which is preliminary data.</text>
</comment>
<evidence type="ECO:0000313" key="8">
    <source>
        <dbReference type="EMBL" id="CAL1530983.1"/>
    </source>
</evidence>
<feature type="region of interest" description="Disordered" evidence="5">
    <location>
        <begin position="565"/>
        <end position="588"/>
    </location>
</feature>
<dbReference type="SUPFAM" id="SSF103473">
    <property type="entry name" value="MFS general substrate transporter"/>
    <property type="match status" value="1"/>
</dbReference>
<feature type="transmembrane region" description="Helical" evidence="6">
    <location>
        <begin position="166"/>
        <end position="184"/>
    </location>
</feature>
<feature type="transmembrane region" description="Helical" evidence="6">
    <location>
        <begin position="461"/>
        <end position="481"/>
    </location>
</feature>
<evidence type="ECO:0000256" key="4">
    <source>
        <dbReference type="ARBA" id="ARBA00023136"/>
    </source>
</evidence>
<dbReference type="InterPro" id="IPR005828">
    <property type="entry name" value="MFS_sugar_transport-like"/>
</dbReference>
<evidence type="ECO:0000256" key="3">
    <source>
        <dbReference type="ARBA" id="ARBA00022989"/>
    </source>
</evidence>
<dbReference type="InterPro" id="IPR020846">
    <property type="entry name" value="MFS_dom"/>
</dbReference>
<evidence type="ECO:0000256" key="6">
    <source>
        <dbReference type="SAM" id="Phobius"/>
    </source>
</evidence>
<keyword evidence="2 6" id="KW-0812">Transmembrane</keyword>
<keyword evidence="3 6" id="KW-1133">Transmembrane helix</keyword>
<feature type="domain" description="Major facilitator superfamily (MFS) profile" evidence="7">
    <location>
        <begin position="38"/>
        <end position="485"/>
    </location>
</feature>
<dbReference type="InterPro" id="IPR036259">
    <property type="entry name" value="MFS_trans_sf"/>
</dbReference>
<dbReference type="GO" id="GO:0016020">
    <property type="term" value="C:membrane"/>
    <property type="evidence" value="ECO:0007669"/>
    <property type="project" value="UniProtKB-SubCell"/>
</dbReference>
<feature type="transmembrane region" description="Helical" evidence="6">
    <location>
        <begin position="373"/>
        <end position="392"/>
    </location>
</feature>
<accession>A0AAV2HC60</accession>
<gene>
    <name evidence="8" type="ORF">GSLYS_00005108001</name>
</gene>
<keyword evidence="9" id="KW-1185">Reference proteome</keyword>
<dbReference type="PROSITE" id="PS00217">
    <property type="entry name" value="SUGAR_TRANSPORT_2"/>
    <property type="match status" value="1"/>
</dbReference>
<dbReference type="GO" id="GO:0022857">
    <property type="term" value="F:transmembrane transporter activity"/>
    <property type="evidence" value="ECO:0007669"/>
    <property type="project" value="InterPro"/>
</dbReference>
<proteinExistence type="predicted"/>
<dbReference type="EMBL" id="CAXITT010000079">
    <property type="protein sequence ID" value="CAL1530983.1"/>
    <property type="molecule type" value="Genomic_DNA"/>
</dbReference>
<evidence type="ECO:0000256" key="1">
    <source>
        <dbReference type="ARBA" id="ARBA00004141"/>
    </source>
</evidence>
<evidence type="ECO:0000259" key="7">
    <source>
        <dbReference type="PROSITE" id="PS50850"/>
    </source>
</evidence>
<feature type="transmembrane region" description="Helical" evidence="6">
    <location>
        <begin position="313"/>
        <end position="334"/>
    </location>
</feature>
<name>A0AAV2HC60_LYMST</name>
<evidence type="ECO:0000256" key="2">
    <source>
        <dbReference type="ARBA" id="ARBA00022692"/>
    </source>
</evidence>
<dbReference type="Proteomes" id="UP001497497">
    <property type="component" value="Unassembled WGS sequence"/>
</dbReference>
<dbReference type="Pfam" id="PF00083">
    <property type="entry name" value="Sugar_tr"/>
    <property type="match status" value="1"/>
</dbReference>
<protein>
    <recommendedName>
        <fullName evidence="7">Major facilitator superfamily (MFS) profile domain-containing protein</fullName>
    </recommendedName>
</protein>
<reference evidence="8 9" key="1">
    <citation type="submission" date="2024-04" db="EMBL/GenBank/DDBJ databases">
        <authorList>
            <consortium name="Genoscope - CEA"/>
            <person name="William W."/>
        </authorList>
    </citation>
    <scope>NUCLEOTIDE SEQUENCE [LARGE SCALE GENOMIC DNA]</scope>
</reference>
<evidence type="ECO:0000313" key="9">
    <source>
        <dbReference type="Proteomes" id="UP001497497"/>
    </source>
</evidence>
<dbReference type="AlphaFoldDB" id="A0AAV2HC60"/>
<organism evidence="8 9">
    <name type="scientific">Lymnaea stagnalis</name>
    <name type="common">Great pond snail</name>
    <name type="synonym">Helix stagnalis</name>
    <dbReference type="NCBI Taxonomy" id="6523"/>
    <lineage>
        <taxon>Eukaryota</taxon>
        <taxon>Metazoa</taxon>
        <taxon>Spiralia</taxon>
        <taxon>Lophotrochozoa</taxon>
        <taxon>Mollusca</taxon>
        <taxon>Gastropoda</taxon>
        <taxon>Heterobranchia</taxon>
        <taxon>Euthyneura</taxon>
        <taxon>Panpulmonata</taxon>
        <taxon>Hygrophila</taxon>
        <taxon>Lymnaeoidea</taxon>
        <taxon>Lymnaeidae</taxon>
        <taxon>Lymnaea</taxon>
    </lineage>
</organism>
<dbReference type="PROSITE" id="PS50850">
    <property type="entry name" value="MFS"/>
    <property type="match status" value="1"/>
</dbReference>
<feature type="transmembrane region" description="Helical" evidence="6">
    <location>
        <begin position="196"/>
        <end position="217"/>
    </location>
</feature>
<feature type="compositionally biased region" description="Polar residues" evidence="5">
    <location>
        <begin position="566"/>
        <end position="578"/>
    </location>
</feature>
<dbReference type="InterPro" id="IPR005829">
    <property type="entry name" value="Sugar_transporter_CS"/>
</dbReference>
<sequence>MTLENIFEDVGGLNKFQLLMILGIYCLKIPSGWSMMQMSFAGLVPSFLCVTDTDVTPYELEGDPLHGMTNSTLNVCQVNGSACSHYEFLGAAHSIVSEWNLVCDKKWVKATVTSIQMAGVLVGAATSGQLGDYFGRKKTTYGFFLAHLFFNVIAAFSVNWEMFACARFLIGITIGSSLVMTVPYCSEYLPPKWRSLVPVIPVWSIGTSLFALAAYFLQDWAHLHFALVALCVPWLFGYFYFPESVRWLAVQGRIKEAYKVVEQMARTNGKLVPPYTMATLQEIDKTEREGRKSGKTYSYIDVFRGRQMAKISIIFCFQWMTISMVFYGLSFGVSSFAGNLYLNIFIMASVEIPTNLSVLYWNNRFGRRKTTSTFLMLSCLSSFGCLAARFAAPENLKQEIMSGLSLTAKLGVASGWVSTQVWVGECYPTVIRSLGYGVVNTAARIGGILAPFAINLDDNAIVSYVVMGCLLLVSVTLLTLIPETNNTALQDSVRMAASNHVIIVPETPTSGVFKTSSFEDLENVSGTQMNHFKTPEKCTGNCVDDVKNVSDVIDSGNTNHRDIHIGNSSCNDKMGNSNKGDDSAALTSSEQSGIYENVEETMCAQTGENTRITQSDVATLIAGNCERKAVSEKPNTKLSKASQFAVATHEQKCCANIDNVVEKLVSDNDQPIKVLDEFDNHGFVYDSRL</sequence>
<feature type="transmembrane region" description="Helical" evidence="6">
    <location>
        <begin position="141"/>
        <end position="160"/>
    </location>
</feature>